<dbReference type="EMBL" id="FOIN01000058">
    <property type="protein sequence ID" value="SET86380.1"/>
    <property type="molecule type" value="Genomic_DNA"/>
</dbReference>
<dbReference type="AlphaFoldDB" id="A0A1I0HQU4"/>
<gene>
    <name evidence="1" type="ORF">SAMN04489758_15810</name>
</gene>
<protein>
    <submittedName>
        <fullName evidence="1">Uncharacterized protein</fullName>
    </submittedName>
</protein>
<evidence type="ECO:0000313" key="2">
    <source>
        <dbReference type="Proteomes" id="UP000198558"/>
    </source>
</evidence>
<accession>A0A1I0HQU4</accession>
<reference evidence="2" key="1">
    <citation type="submission" date="2016-10" db="EMBL/GenBank/DDBJ databases">
        <authorList>
            <person name="Varghese N."/>
            <person name="Submissions S."/>
        </authorList>
    </citation>
    <scope>NUCLEOTIDE SEQUENCE [LARGE SCALE GENOMIC DNA]</scope>
    <source>
        <strain evidence="2">DSM 1551</strain>
    </source>
</reference>
<dbReference type="Proteomes" id="UP000198558">
    <property type="component" value="Unassembled WGS sequence"/>
</dbReference>
<organism evidence="1 2">
    <name type="scientific">Thomasclavelia cocleata</name>
    <dbReference type="NCBI Taxonomy" id="69824"/>
    <lineage>
        <taxon>Bacteria</taxon>
        <taxon>Bacillati</taxon>
        <taxon>Bacillota</taxon>
        <taxon>Erysipelotrichia</taxon>
        <taxon>Erysipelotrichales</taxon>
        <taxon>Coprobacillaceae</taxon>
        <taxon>Thomasclavelia</taxon>
    </lineage>
</organism>
<name>A0A1I0HQU4_9FIRM</name>
<sequence>MFLGNYKLIEGKMNERISFKELLIYLRNCKEKSAYLKFIDDITPLDFDPPLVMDYINSISNGNIPQGLVDEVETIYDENNYSFERVQLVDLIGCSNVEFDYPYIDECYQILNNVIKTKDIDDDTIKSIDDNLCYINDDEIVEIMEKIKESYKLYKKENSSLDELLNLIKNYYDEYHKIISDIFDEI</sequence>
<proteinExistence type="predicted"/>
<keyword evidence="2" id="KW-1185">Reference proteome</keyword>
<evidence type="ECO:0000313" key="1">
    <source>
        <dbReference type="EMBL" id="SET86380.1"/>
    </source>
</evidence>